<keyword evidence="23" id="KW-1185">Reference proteome</keyword>
<keyword evidence="6" id="KW-0808">Transferase</keyword>
<dbReference type="FunFam" id="1.10.510.10:FF:000044">
    <property type="entry name" value="Putative LRR receptor-like serine/threonine-protein kinase"/>
    <property type="match status" value="1"/>
</dbReference>
<dbReference type="CDD" id="cd14066">
    <property type="entry name" value="STKc_IRAK"/>
    <property type="match status" value="1"/>
</dbReference>
<dbReference type="GO" id="GO:0016020">
    <property type="term" value="C:membrane"/>
    <property type="evidence" value="ECO:0007669"/>
    <property type="project" value="UniProtKB-SubCell"/>
</dbReference>
<dbReference type="InterPro" id="IPR032675">
    <property type="entry name" value="LRR_dom_sf"/>
</dbReference>
<comment type="subcellular location">
    <subcellularLocation>
        <location evidence="1">Membrane</location>
        <topology evidence="1">Single-pass type I membrane protein</topology>
    </subcellularLocation>
</comment>
<dbReference type="FunFam" id="3.30.200.20:FF:000217">
    <property type="entry name" value="probable LRR receptor-like serine/threonine-protein kinase At1g53430"/>
    <property type="match status" value="1"/>
</dbReference>
<dbReference type="GO" id="GO:0005524">
    <property type="term" value="F:ATP binding"/>
    <property type="evidence" value="ECO:0007669"/>
    <property type="project" value="UniProtKB-UniRule"/>
</dbReference>
<dbReference type="InterPro" id="IPR051824">
    <property type="entry name" value="LRR_Rcpt-Like_S/T_Kinase"/>
</dbReference>
<keyword evidence="9" id="KW-0677">Repeat</keyword>
<evidence type="ECO:0000256" key="12">
    <source>
        <dbReference type="ARBA" id="ARBA00022840"/>
    </source>
</evidence>
<keyword evidence="7" id="KW-0812">Transmembrane</keyword>
<evidence type="ECO:0000256" key="17">
    <source>
        <dbReference type="ARBA" id="ARBA00047899"/>
    </source>
</evidence>
<evidence type="ECO:0000256" key="14">
    <source>
        <dbReference type="ARBA" id="ARBA00023136"/>
    </source>
</evidence>
<dbReference type="InterPro" id="IPR011009">
    <property type="entry name" value="Kinase-like_dom_sf"/>
</dbReference>
<feature type="domain" description="Protein kinase" evidence="21">
    <location>
        <begin position="456"/>
        <end position="748"/>
    </location>
</feature>
<dbReference type="Gramene" id="AUR62011564-RA">
    <property type="protein sequence ID" value="AUR62011564-RA:cds"/>
    <property type="gene ID" value="AUR62011564"/>
</dbReference>
<evidence type="ECO:0000256" key="11">
    <source>
        <dbReference type="ARBA" id="ARBA00022777"/>
    </source>
</evidence>
<dbReference type="InterPro" id="IPR000719">
    <property type="entry name" value="Prot_kinase_dom"/>
</dbReference>
<accession>A0A803LEF8</accession>
<dbReference type="Pfam" id="PF07714">
    <property type="entry name" value="PK_Tyr_Ser-Thr"/>
    <property type="match status" value="1"/>
</dbReference>
<dbReference type="PROSITE" id="PS00107">
    <property type="entry name" value="PROTEIN_KINASE_ATP"/>
    <property type="match status" value="1"/>
</dbReference>
<dbReference type="Pfam" id="PF11721">
    <property type="entry name" value="Malectin"/>
    <property type="match status" value="1"/>
</dbReference>
<protein>
    <recommendedName>
        <fullName evidence="2">non-specific serine/threonine protein kinase</fullName>
        <ecNumber evidence="2">2.7.11.1</ecNumber>
    </recommendedName>
</protein>
<dbReference type="InterPro" id="IPR017441">
    <property type="entry name" value="Protein_kinase_ATP_BS"/>
</dbReference>
<evidence type="ECO:0000256" key="2">
    <source>
        <dbReference type="ARBA" id="ARBA00012513"/>
    </source>
</evidence>
<dbReference type="PROSITE" id="PS00108">
    <property type="entry name" value="PROTEIN_KINASE_ST"/>
    <property type="match status" value="1"/>
</dbReference>
<dbReference type="PROSITE" id="PS50011">
    <property type="entry name" value="PROTEIN_KINASE_DOM"/>
    <property type="match status" value="1"/>
</dbReference>
<keyword evidence="5" id="KW-0433">Leucine-rich repeat</keyword>
<evidence type="ECO:0000313" key="22">
    <source>
        <dbReference type="EnsemblPlants" id="AUR62011564-RA:cds"/>
    </source>
</evidence>
<keyword evidence="13" id="KW-1133">Transmembrane helix</keyword>
<dbReference type="EnsemblPlants" id="AUR62011564-RA">
    <property type="protein sequence ID" value="AUR62011564-RA:cds"/>
    <property type="gene ID" value="AUR62011564"/>
</dbReference>
<keyword evidence="3" id="KW-0723">Serine/threonine-protein kinase</keyword>
<dbReference type="Pfam" id="PF13855">
    <property type="entry name" value="LRR_8"/>
    <property type="match status" value="1"/>
</dbReference>
<evidence type="ECO:0000256" key="7">
    <source>
        <dbReference type="ARBA" id="ARBA00022692"/>
    </source>
</evidence>
<evidence type="ECO:0000256" key="20">
    <source>
        <dbReference type="SAM" id="SignalP"/>
    </source>
</evidence>
<evidence type="ECO:0000256" key="1">
    <source>
        <dbReference type="ARBA" id="ARBA00004479"/>
    </source>
</evidence>
<dbReference type="SMART" id="SM00220">
    <property type="entry name" value="S_TKc"/>
    <property type="match status" value="1"/>
</dbReference>
<keyword evidence="14" id="KW-0472">Membrane</keyword>
<comment type="catalytic activity">
    <reaction evidence="17">
        <text>L-threonyl-[protein] + ATP = O-phospho-L-threonyl-[protein] + ADP + H(+)</text>
        <dbReference type="Rhea" id="RHEA:46608"/>
        <dbReference type="Rhea" id="RHEA-COMP:11060"/>
        <dbReference type="Rhea" id="RHEA-COMP:11605"/>
        <dbReference type="ChEBI" id="CHEBI:15378"/>
        <dbReference type="ChEBI" id="CHEBI:30013"/>
        <dbReference type="ChEBI" id="CHEBI:30616"/>
        <dbReference type="ChEBI" id="CHEBI:61977"/>
        <dbReference type="ChEBI" id="CHEBI:456216"/>
        <dbReference type="EC" id="2.7.11.1"/>
    </reaction>
</comment>
<dbReference type="Gene3D" id="2.60.120.430">
    <property type="entry name" value="Galactose-binding lectin"/>
    <property type="match status" value="1"/>
</dbReference>
<dbReference type="Gene3D" id="1.10.510.10">
    <property type="entry name" value="Transferase(Phosphotransferase) domain 1"/>
    <property type="match status" value="1"/>
</dbReference>
<evidence type="ECO:0000259" key="21">
    <source>
        <dbReference type="PROSITE" id="PS50011"/>
    </source>
</evidence>
<evidence type="ECO:0000256" key="13">
    <source>
        <dbReference type="ARBA" id="ARBA00022989"/>
    </source>
</evidence>
<sequence>MFFFMLLLLAHFSAATDVCAPNTPPQEVIALLEVAKELKKPDMNNCTKDPCDKNNTCWFTEVDPSRHSYVNQVSCSCIGGVTHVTNMSLFANRLSGPIPDYLGNISSLTYFRLSSNNFSGRLPDFFQSWTKLQALEIQGSGFEGPIPPTISLLINLQELRITDLNGDGSKFPPFETLNELNILDLSFNKLTGAVPDSFRYLYSLQKLFLTSNMLTGTIPSSITDTDDKTCTEAMQGTLERTSRYSLHINCGGEEARIGKNTFEQDNESDGAAKFVPRKAEWGYSSSGDFRNRRLPTDLYIAENKSTLQMNDAELYKDARLAATSLTYYGRCLAKGNYTVTLYFSEIVFADDSSFVSLGRRFFDIYIQEKLVAKDFNIEKEANGTSKAFNKSFPHVAVTNYVEIRFYYAGKGSWQIPVRGNYGPLISAISVESDLLGQNPQIGLFTYKQIKTACNNFSAANKIGEGGFGCVYKGKLLDGTNIAVKQLSSRSSQGNREFVNEIGIISTLCHPNLVRLYGCSVDTSQLFLVYEYLENNDLGHALFEEGGYLRFDWPTRKRICVGIARGLAFLHDESTIKIVHRDIKATNVLLDRDLNPKISDFGLAKLNEEDNTHISTRIAGTIGYMAPEYAMRGYLTEKADVYSFGVVALEIVAGRSNMKFQPSGDLYCLLDLAFVLQQNGKLIELVDRRLETDYNEDEALRIIQVALLCINPSPALRPTMSKALSMLEGNIEVEELILEPNNSYGHEWMYGSSKSWQSQTIETDTQSLLHSPSVPMVELSTSSSLRDLYPVDNYSY</sequence>
<dbReference type="InterPro" id="IPR001245">
    <property type="entry name" value="Ser-Thr/Tyr_kinase_cat_dom"/>
</dbReference>
<evidence type="ECO:0000256" key="18">
    <source>
        <dbReference type="ARBA" id="ARBA00048679"/>
    </source>
</evidence>
<proteinExistence type="predicted"/>
<evidence type="ECO:0000256" key="9">
    <source>
        <dbReference type="ARBA" id="ARBA00022737"/>
    </source>
</evidence>
<feature type="chain" id="PRO_5030612930" description="non-specific serine/threonine protein kinase" evidence="20">
    <location>
        <begin position="16"/>
        <end position="795"/>
    </location>
</feature>
<keyword evidence="15" id="KW-0675">Receptor</keyword>
<dbReference type="InterPro" id="IPR008271">
    <property type="entry name" value="Ser/Thr_kinase_AS"/>
</dbReference>
<evidence type="ECO:0000256" key="8">
    <source>
        <dbReference type="ARBA" id="ARBA00022729"/>
    </source>
</evidence>
<feature type="binding site" evidence="19">
    <location>
        <position position="484"/>
    </location>
    <ligand>
        <name>ATP</name>
        <dbReference type="ChEBI" id="CHEBI:30616"/>
    </ligand>
</feature>
<dbReference type="EC" id="2.7.11.1" evidence="2"/>
<keyword evidence="12 19" id="KW-0067">ATP-binding</keyword>
<dbReference type="PANTHER" id="PTHR48006">
    <property type="entry name" value="LEUCINE-RICH REPEAT-CONTAINING PROTEIN DDB_G0281931-RELATED"/>
    <property type="match status" value="1"/>
</dbReference>
<keyword evidence="10 19" id="KW-0547">Nucleotide-binding</keyword>
<evidence type="ECO:0000256" key="16">
    <source>
        <dbReference type="ARBA" id="ARBA00023180"/>
    </source>
</evidence>
<dbReference type="Gene3D" id="3.30.200.20">
    <property type="entry name" value="Phosphorylase Kinase, domain 1"/>
    <property type="match status" value="1"/>
</dbReference>
<evidence type="ECO:0000256" key="6">
    <source>
        <dbReference type="ARBA" id="ARBA00022679"/>
    </source>
</evidence>
<organism evidence="22 23">
    <name type="scientific">Chenopodium quinoa</name>
    <name type="common">Quinoa</name>
    <dbReference type="NCBI Taxonomy" id="63459"/>
    <lineage>
        <taxon>Eukaryota</taxon>
        <taxon>Viridiplantae</taxon>
        <taxon>Streptophyta</taxon>
        <taxon>Embryophyta</taxon>
        <taxon>Tracheophyta</taxon>
        <taxon>Spermatophyta</taxon>
        <taxon>Magnoliopsida</taxon>
        <taxon>eudicotyledons</taxon>
        <taxon>Gunneridae</taxon>
        <taxon>Pentapetalae</taxon>
        <taxon>Caryophyllales</taxon>
        <taxon>Chenopodiaceae</taxon>
        <taxon>Chenopodioideae</taxon>
        <taxon>Atripliceae</taxon>
        <taxon>Chenopodium</taxon>
    </lineage>
</organism>
<dbReference type="InterPro" id="IPR001611">
    <property type="entry name" value="Leu-rich_rpt"/>
</dbReference>
<dbReference type="InterPro" id="IPR021720">
    <property type="entry name" value="Malectin_dom"/>
</dbReference>
<comment type="catalytic activity">
    <reaction evidence="18">
        <text>L-seryl-[protein] + ATP = O-phospho-L-seryl-[protein] + ADP + H(+)</text>
        <dbReference type="Rhea" id="RHEA:17989"/>
        <dbReference type="Rhea" id="RHEA-COMP:9863"/>
        <dbReference type="Rhea" id="RHEA-COMP:11604"/>
        <dbReference type="ChEBI" id="CHEBI:15378"/>
        <dbReference type="ChEBI" id="CHEBI:29999"/>
        <dbReference type="ChEBI" id="CHEBI:30616"/>
        <dbReference type="ChEBI" id="CHEBI:83421"/>
        <dbReference type="ChEBI" id="CHEBI:456216"/>
        <dbReference type="EC" id="2.7.11.1"/>
    </reaction>
</comment>
<dbReference type="SUPFAM" id="SSF56112">
    <property type="entry name" value="Protein kinase-like (PK-like)"/>
    <property type="match status" value="1"/>
</dbReference>
<keyword evidence="16" id="KW-0325">Glycoprotein</keyword>
<reference evidence="22" key="1">
    <citation type="journal article" date="2017" name="Nature">
        <title>The genome of Chenopodium quinoa.</title>
        <authorList>
            <person name="Jarvis D.E."/>
            <person name="Ho Y.S."/>
            <person name="Lightfoot D.J."/>
            <person name="Schmoeckel S.M."/>
            <person name="Li B."/>
            <person name="Borm T.J.A."/>
            <person name="Ohyanagi H."/>
            <person name="Mineta K."/>
            <person name="Michell C.T."/>
            <person name="Saber N."/>
            <person name="Kharbatia N.M."/>
            <person name="Rupper R.R."/>
            <person name="Sharp A.R."/>
            <person name="Dally N."/>
            <person name="Boughton B.A."/>
            <person name="Woo Y.H."/>
            <person name="Gao G."/>
            <person name="Schijlen E.G.W.M."/>
            <person name="Guo X."/>
            <person name="Momin A.A."/>
            <person name="Negrao S."/>
            <person name="Al-Babili S."/>
            <person name="Gehring C."/>
            <person name="Roessner U."/>
            <person name="Jung C."/>
            <person name="Murphy K."/>
            <person name="Arold S.T."/>
            <person name="Gojobori T."/>
            <person name="van der Linden C.G."/>
            <person name="van Loo E.N."/>
            <person name="Jellen E.N."/>
            <person name="Maughan P.J."/>
            <person name="Tester M."/>
        </authorList>
    </citation>
    <scope>NUCLEOTIDE SEQUENCE [LARGE SCALE GENOMIC DNA]</scope>
    <source>
        <strain evidence="22">cv. PI 614886</strain>
    </source>
</reference>
<evidence type="ECO:0000256" key="5">
    <source>
        <dbReference type="ARBA" id="ARBA00022614"/>
    </source>
</evidence>
<keyword evidence="8 20" id="KW-0732">Signal</keyword>
<dbReference type="Proteomes" id="UP000596660">
    <property type="component" value="Unplaced"/>
</dbReference>
<evidence type="ECO:0000256" key="19">
    <source>
        <dbReference type="PROSITE-ProRule" id="PRU10141"/>
    </source>
</evidence>
<dbReference type="Gene3D" id="3.80.10.10">
    <property type="entry name" value="Ribonuclease Inhibitor"/>
    <property type="match status" value="1"/>
</dbReference>
<dbReference type="GO" id="GO:0004674">
    <property type="term" value="F:protein serine/threonine kinase activity"/>
    <property type="evidence" value="ECO:0007669"/>
    <property type="project" value="UniProtKB-KW"/>
</dbReference>
<dbReference type="Pfam" id="PF00560">
    <property type="entry name" value="LRR_1"/>
    <property type="match status" value="1"/>
</dbReference>
<reference evidence="22" key="2">
    <citation type="submission" date="2021-03" db="UniProtKB">
        <authorList>
            <consortium name="EnsemblPlants"/>
        </authorList>
    </citation>
    <scope>IDENTIFICATION</scope>
</reference>
<feature type="signal peptide" evidence="20">
    <location>
        <begin position="1"/>
        <end position="15"/>
    </location>
</feature>
<keyword evidence="11" id="KW-0418">Kinase</keyword>
<evidence type="ECO:0000256" key="3">
    <source>
        <dbReference type="ARBA" id="ARBA00022527"/>
    </source>
</evidence>
<dbReference type="FunFam" id="2.60.120.430:FF:000004">
    <property type="entry name" value="Putative leucine-rich repeat receptor-like serine/threonine-protein kinase"/>
    <property type="match status" value="1"/>
</dbReference>
<evidence type="ECO:0000256" key="4">
    <source>
        <dbReference type="ARBA" id="ARBA00022553"/>
    </source>
</evidence>
<dbReference type="PANTHER" id="PTHR48006:SF81">
    <property type="entry name" value="PROTEIN KINASE DOMAIN-CONTAINING PROTEIN"/>
    <property type="match status" value="1"/>
</dbReference>
<evidence type="ECO:0000313" key="23">
    <source>
        <dbReference type="Proteomes" id="UP000596660"/>
    </source>
</evidence>
<dbReference type="SUPFAM" id="SSF52058">
    <property type="entry name" value="L domain-like"/>
    <property type="match status" value="1"/>
</dbReference>
<name>A0A803LEF8_CHEQI</name>
<evidence type="ECO:0000256" key="15">
    <source>
        <dbReference type="ARBA" id="ARBA00023170"/>
    </source>
</evidence>
<dbReference type="OMA" id="WICDNNF"/>
<dbReference type="AlphaFoldDB" id="A0A803LEF8"/>
<evidence type="ECO:0000256" key="10">
    <source>
        <dbReference type="ARBA" id="ARBA00022741"/>
    </source>
</evidence>
<keyword evidence="4" id="KW-0597">Phosphoprotein</keyword>